<dbReference type="InterPro" id="IPR039741">
    <property type="entry name" value="UDP-sugar_pyrophosphorylase"/>
</dbReference>
<dbReference type="PANTHER" id="PTHR11952:SF2">
    <property type="entry name" value="LD24639P"/>
    <property type="match status" value="1"/>
</dbReference>
<gene>
    <name evidence="7" type="ORF">DM01DRAFT_1339178</name>
</gene>
<dbReference type="EC" id="2.7.7.23" evidence="3"/>
<accession>A0A1X2G7M8</accession>
<dbReference type="AlphaFoldDB" id="A0A1X2G7M8"/>
<comment type="caution">
    <text evidence="7">The sequence shown here is derived from an EMBL/GenBank/DDBJ whole genome shotgun (WGS) entry which is preliminary data.</text>
</comment>
<dbReference type="GO" id="GO:0006048">
    <property type="term" value="P:UDP-N-acetylglucosamine biosynthetic process"/>
    <property type="evidence" value="ECO:0007669"/>
    <property type="project" value="TreeGrafter"/>
</dbReference>
<evidence type="ECO:0000313" key="7">
    <source>
        <dbReference type="EMBL" id="ORX47157.1"/>
    </source>
</evidence>
<evidence type="ECO:0000256" key="6">
    <source>
        <dbReference type="ARBA" id="ARBA00048493"/>
    </source>
</evidence>
<keyword evidence="8" id="KW-1185">Reference proteome</keyword>
<dbReference type="InterPro" id="IPR029044">
    <property type="entry name" value="Nucleotide-diphossugar_trans"/>
</dbReference>
<protein>
    <recommendedName>
        <fullName evidence="3">UDP-N-acetylglucosamine diphosphorylase</fullName>
        <ecNumber evidence="3">2.7.7.23</ecNumber>
    </recommendedName>
</protein>
<dbReference type="InterPro" id="IPR002618">
    <property type="entry name" value="UDPGP_fam"/>
</dbReference>
<comment type="similarity">
    <text evidence="2">Belongs to the UDPGP type 1 family.</text>
</comment>
<dbReference type="SUPFAM" id="SSF53448">
    <property type="entry name" value="Nucleotide-diphospho-sugar transferases"/>
    <property type="match status" value="1"/>
</dbReference>
<evidence type="ECO:0000256" key="4">
    <source>
        <dbReference type="ARBA" id="ARBA00022679"/>
    </source>
</evidence>
<evidence type="ECO:0000256" key="3">
    <source>
        <dbReference type="ARBA" id="ARBA00012457"/>
    </source>
</evidence>
<comment type="pathway">
    <text evidence="1">Nucleotide-sugar biosynthesis; UDP-N-acetyl-alpha-D-glucosamine biosynthesis; UDP-N-acetyl-alpha-D-glucosamine from N-acetyl-alpha-D-glucosamine 1-phosphate: step 1/1.</text>
</comment>
<dbReference type="PANTHER" id="PTHR11952">
    <property type="entry name" value="UDP- GLUCOSE PYROPHOSPHORYLASE"/>
    <property type="match status" value="1"/>
</dbReference>
<keyword evidence="5" id="KW-0548">Nucleotidyltransferase</keyword>
<evidence type="ECO:0000256" key="5">
    <source>
        <dbReference type="ARBA" id="ARBA00022695"/>
    </source>
</evidence>
<keyword evidence="4 7" id="KW-0808">Transferase</keyword>
<proteinExistence type="inferred from homology"/>
<comment type="catalytic activity">
    <reaction evidence="6">
        <text>N-acetyl-alpha-D-glucosamine 1-phosphate + UTP + H(+) = UDP-N-acetyl-alpha-D-glucosamine + diphosphate</text>
        <dbReference type="Rhea" id="RHEA:13509"/>
        <dbReference type="ChEBI" id="CHEBI:15378"/>
        <dbReference type="ChEBI" id="CHEBI:33019"/>
        <dbReference type="ChEBI" id="CHEBI:46398"/>
        <dbReference type="ChEBI" id="CHEBI:57705"/>
        <dbReference type="ChEBI" id="CHEBI:57776"/>
        <dbReference type="EC" id="2.7.7.23"/>
    </reaction>
</comment>
<organism evidence="7 8">
    <name type="scientific">Hesseltinella vesiculosa</name>
    <dbReference type="NCBI Taxonomy" id="101127"/>
    <lineage>
        <taxon>Eukaryota</taxon>
        <taxon>Fungi</taxon>
        <taxon>Fungi incertae sedis</taxon>
        <taxon>Mucoromycota</taxon>
        <taxon>Mucoromycotina</taxon>
        <taxon>Mucoromycetes</taxon>
        <taxon>Mucorales</taxon>
        <taxon>Cunninghamellaceae</taxon>
        <taxon>Hesseltinella</taxon>
    </lineage>
</organism>
<sequence>MDGKIILEAKGKVAVAPDGNGGIYRALQTKGVIDDLNRRGILYSHCYCVDNCLARVADPVFIGYCASKATDCGVKVVAKTEPSEPVGVVCRRNGKYGVVEYSEISQALSERRDDDGQLTFRAANIVNHFFSTHFLERASEFTDDLEFHVARKKIKYVDLATGEQISPSTNSGIKLECFVFDVFPFANQFSVLEVDRREEFSPLKNAPGTGVDCPETSRRDIMAQHVRFIQQAGGHVKGDAEDLVFELSPWVSYSGEGLSDLVKDKVFVSPCYIEKRQHLTQYSQ</sequence>
<evidence type="ECO:0000256" key="2">
    <source>
        <dbReference type="ARBA" id="ARBA00010401"/>
    </source>
</evidence>
<dbReference type="EMBL" id="MCGT01000034">
    <property type="protein sequence ID" value="ORX47157.1"/>
    <property type="molecule type" value="Genomic_DNA"/>
</dbReference>
<name>A0A1X2G7M8_9FUNG</name>
<dbReference type="Pfam" id="PF01704">
    <property type="entry name" value="UDPGP"/>
    <property type="match status" value="1"/>
</dbReference>
<dbReference type="OrthoDB" id="532420at2759"/>
<evidence type="ECO:0000256" key="1">
    <source>
        <dbReference type="ARBA" id="ARBA00005208"/>
    </source>
</evidence>
<dbReference type="GO" id="GO:0003977">
    <property type="term" value="F:UDP-N-acetylglucosamine diphosphorylase activity"/>
    <property type="evidence" value="ECO:0007669"/>
    <property type="project" value="UniProtKB-EC"/>
</dbReference>
<dbReference type="Gene3D" id="3.90.550.10">
    <property type="entry name" value="Spore Coat Polysaccharide Biosynthesis Protein SpsA, Chain A"/>
    <property type="match status" value="1"/>
</dbReference>
<dbReference type="Proteomes" id="UP000242146">
    <property type="component" value="Unassembled WGS sequence"/>
</dbReference>
<evidence type="ECO:0000313" key="8">
    <source>
        <dbReference type="Proteomes" id="UP000242146"/>
    </source>
</evidence>
<dbReference type="STRING" id="101127.A0A1X2G7M8"/>
<reference evidence="7 8" key="1">
    <citation type="submission" date="2016-07" db="EMBL/GenBank/DDBJ databases">
        <title>Pervasive Adenine N6-methylation of Active Genes in Fungi.</title>
        <authorList>
            <consortium name="DOE Joint Genome Institute"/>
            <person name="Mondo S.J."/>
            <person name="Dannebaum R.O."/>
            <person name="Kuo R.C."/>
            <person name="Labutti K."/>
            <person name="Haridas S."/>
            <person name="Kuo A."/>
            <person name="Salamov A."/>
            <person name="Ahrendt S.R."/>
            <person name="Lipzen A."/>
            <person name="Sullivan W."/>
            <person name="Andreopoulos W.B."/>
            <person name="Clum A."/>
            <person name="Lindquist E."/>
            <person name="Daum C."/>
            <person name="Ramamoorthy G.K."/>
            <person name="Gryganskyi A."/>
            <person name="Culley D."/>
            <person name="Magnuson J.K."/>
            <person name="James T.Y."/>
            <person name="O'Malley M.A."/>
            <person name="Stajich J.E."/>
            <person name="Spatafora J.W."/>
            <person name="Visel A."/>
            <person name="Grigoriev I.V."/>
        </authorList>
    </citation>
    <scope>NUCLEOTIDE SEQUENCE [LARGE SCALE GENOMIC DNA]</scope>
    <source>
        <strain evidence="7 8">NRRL 3301</strain>
    </source>
</reference>